<organism evidence="2 3">
    <name type="scientific">Tahibacter aquaticus</name>
    <dbReference type="NCBI Taxonomy" id="520092"/>
    <lineage>
        <taxon>Bacteria</taxon>
        <taxon>Pseudomonadati</taxon>
        <taxon>Pseudomonadota</taxon>
        <taxon>Gammaproteobacteria</taxon>
        <taxon>Lysobacterales</taxon>
        <taxon>Rhodanobacteraceae</taxon>
        <taxon>Tahibacter</taxon>
    </lineage>
</organism>
<gene>
    <name evidence="2" type="ORF">DFR29_10647</name>
</gene>
<evidence type="ECO:0000313" key="2">
    <source>
        <dbReference type="EMBL" id="TDR43905.1"/>
    </source>
</evidence>
<feature type="signal peptide" evidence="1">
    <location>
        <begin position="1"/>
        <end position="23"/>
    </location>
</feature>
<dbReference type="AlphaFoldDB" id="A0A4R6YY34"/>
<evidence type="ECO:0000256" key="1">
    <source>
        <dbReference type="SAM" id="SignalP"/>
    </source>
</evidence>
<dbReference type="EMBL" id="SNZH01000006">
    <property type="protein sequence ID" value="TDR43905.1"/>
    <property type="molecule type" value="Genomic_DNA"/>
</dbReference>
<dbReference type="Proteomes" id="UP000295293">
    <property type="component" value="Unassembled WGS sequence"/>
</dbReference>
<comment type="caution">
    <text evidence="2">The sequence shown here is derived from an EMBL/GenBank/DDBJ whole genome shotgun (WGS) entry which is preliminary data.</text>
</comment>
<protein>
    <submittedName>
        <fullName evidence="2">Uncharacterized protein</fullName>
    </submittedName>
</protein>
<reference evidence="2 3" key="1">
    <citation type="submission" date="2019-03" db="EMBL/GenBank/DDBJ databases">
        <title>Genomic Encyclopedia of Type Strains, Phase IV (KMG-IV): sequencing the most valuable type-strain genomes for metagenomic binning, comparative biology and taxonomic classification.</title>
        <authorList>
            <person name="Goeker M."/>
        </authorList>
    </citation>
    <scope>NUCLEOTIDE SEQUENCE [LARGE SCALE GENOMIC DNA]</scope>
    <source>
        <strain evidence="2 3">DSM 21667</strain>
    </source>
</reference>
<keyword evidence="3" id="KW-1185">Reference proteome</keyword>
<name>A0A4R6YY34_9GAMM</name>
<accession>A0A4R6YY34</accession>
<sequence length="683" mass="72973">MNNRTRACLLVLALGAPAIPVVASTATQQVAAMQTWTAQGGDLGFIWNEDLLRDLGVGIKDAVRVGDADSRGFIAVPLRDQTGLSFAVSSTNFDHFTAGRLTLRGGFTLKTPDGEISLVDASLRPRAGDAQTLDLVDAAGKTWFYLDKLMYSVAEDGRRIDVQTMDLRLHPDLAKRLGKPQVADWAVAQLRMNLDVRAQDGQYIRIVQAEPVWPGTPVPDVPNATYEADVFMLSFNAQYSRCTSSLSNTNLTCDGPAGTTDGYAVFTPSSTLRNNVNNGTAAETVAGDPNGTSAALYTADVAWYRKFTGSRPPYDNDQHPNLVWNLYRVQNGRIEQIGRSGMKHAFVTTNGGCSAGPGSGGSTGAILGRSCSDTYGTGNNDSNGDLGPRSELVPATGEWGRCGSIFDPNCDLTADGNGNGNYSQRMIVRESQLAAGGTYYFESWYIVRDDVNPYNTMASRPVTFSYSGSGPWSIGNGSPMLLGPVINRWISPTTTDPNKKNVEIASKEGHTRVAVSATDLGGGQWRYDYAVMNVDFARAATQGTGKYSDDTDPTQRFRVIHNMGYDRFSVPLPVGVSAASFEFNDGDLDTANNWTAAVADGSLTWTAPVNPTPAVGVPAVLNPLSWGTLYRFSFVSSQSPGAAEVALHVAQSGSPDAYTASSLAPAAPVSEEIFADDFQLATP</sequence>
<proteinExistence type="predicted"/>
<keyword evidence="1" id="KW-0732">Signal</keyword>
<evidence type="ECO:0000313" key="3">
    <source>
        <dbReference type="Proteomes" id="UP000295293"/>
    </source>
</evidence>
<feature type="chain" id="PRO_5021016861" evidence="1">
    <location>
        <begin position="24"/>
        <end position="683"/>
    </location>
</feature>